<keyword evidence="1" id="KW-0732">Signal</keyword>
<reference evidence="2" key="2">
    <citation type="submission" date="2021-10" db="EMBL/GenBank/DDBJ databases">
        <title>Genome of Winogradskyella sp. E313.</title>
        <authorList>
            <person name="Zhou Y."/>
        </authorList>
    </citation>
    <scope>NUCLEOTIDE SEQUENCE</scope>
    <source>
        <strain evidence="2">E313</strain>
    </source>
</reference>
<accession>A0ABS8EQQ1</accession>
<dbReference type="Proteomes" id="UP000778797">
    <property type="component" value="Unassembled WGS sequence"/>
</dbReference>
<dbReference type="RefSeq" id="WP_227478061.1">
    <property type="nucleotide sequence ID" value="NZ_JAFMPT010000028.1"/>
</dbReference>
<feature type="non-terminal residue" evidence="2">
    <location>
        <position position="316"/>
    </location>
</feature>
<reference evidence="2" key="1">
    <citation type="submission" date="2021-03" db="EMBL/GenBank/DDBJ databases">
        <authorList>
            <person name="Ping X."/>
        </authorList>
    </citation>
    <scope>NUCLEOTIDE SEQUENCE</scope>
    <source>
        <strain evidence="2">E313</strain>
    </source>
</reference>
<dbReference type="EMBL" id="JAFMPT010000028">
    <property type="protein sequence ID" value="MCC1485569.1"/>
    <property type="molecule type" value="Genomic_DNA"/>
</dbReference>
<keyword evidence="3" id="KW-1185">Reference proteome</keyword>
<feature type="signal peptide" evidence="1">
    <location>
        <begin position="1"/>
        <end position="19"/>
    </location>
</feature>
<evidence type="ECO:0008006" key="4">
    <source>
        <dbReference type="Google" id="ProtNLM"/>
    </source>
</evidence>
<gene>
    <name evidence="2" type="ORF">J1C55_13270</name>
</gene>
<dbReference type="Gene3D" id="2.60.40.10">
    <property type="entry name" value="Immunoglobulins"/>
    <property type="match status" value="1"/>
</dbReference>
<organism evidence="2 3">
    <name type="scientific">Winogradskyella immobilis</name>
    <dbReference type="NCBI Taxonomy" id="2816852"/>
    <lineage>
        <taxon>Bacteria</taxon>
        <taxon>Pseudomonadati</taxon>
        <taxon>Bacteroidota</taxon>
        <taxon>Flavobacteriia</taxon>
        <taxon>Flavobacteriales</taxon>
        <taxon>Flavobacteriaceae</taxon>
        <taxon>Winogradskyella</taxon>
    </lineage>
</organism>
<dbReference type="InterPro" id="IPR013783">
    <property type="entry name" value="Ig-like_fold"/>
</dbReference>
<feature type="chain" id="PRO_5046269030" description="PKD domain-containing protein" evidence="1">
    <location>
        <begin position="20"/>
        <end position="316"/>
    </location>
</feature>
<evidence type="ECO:0000256" key="1">
    <source>
        <dbReference type="SAM" id="SignalP"/>
    </source>
</evidence>
<proteinExistence type="predicted"/>
<evidence type="ECO:0000313" key="2">
    <source>
        <dbReference type="EMBL" id="MCC1485569.1"/>
    </source>
</evidence>
<name>A0ABS8EQQ1_9FLAO</name>
<sequence length="316" mass="33359">MKKFYFVISFFISICFAFGQDVLNDYRSIGTGNWETITSWETYNGTSWIAASNYPGQITTTTNNIEVRLGHTITVTTNLVTDPMGTVTVNGTLVLDPPNNPREISLRTDLLEIGSSGILNFSGSQASLILPSGAALVFQNGGDIAGSCTPNNQIEIGGIVYAACRSNTTTVFTFGDVVAAGSTLNAQIITPNTLSVNEEICSTLTVEGSYTGPTNSGDIINYSWLVADPNGNIVATSLDSGTLNAVGQIASTNFTVTELGDYILSFEVSDGSFTNVETRTIIVTPDTQNPTASNPADINVQCLSDVPAVNTAVVTD</sequence>
<protein>
    <recommendedName>
        <fullName evidence="4">PKD domain-containing protein</fullName>
    </recommendedName>
</protein>
<evidence type="ECO:0000313" key="3">
    <source>
        <dbReference type="Proteomes" id="UP000778797"/>
    </source>
</evidence>
<comment type="caution">
    <text evidence="2">The sequence shown here is derived from an EMBL/GenBank/DDBJ whole genome shotgun (WGS) entry which is preliminary data.</text>
</comment>